<dbReference type="EMBL" id="FMZP01000038">
    <property type="protein sequence ID" value="SDD67193.1"/>
    <property type="molecule type" value="Genomic_DNA"/>
</dbReference>
<dbReference type="Pfam" id="PF04545">
    <property type="entry name" value="Sigma70_r4"/>
    <property type="match status" value="1"/>
</dbReference>
<evidence type="ECO:0000313" key="3">
    <source>
        <dbReference type="EMBL" id="SDD67193.1"/>
    </source>
</evidence>
<dbReference type="CDD" id="cd00093">
    <property type="entry name" value="HTH_XRE"/>
    <property type="match status" value="1"/>
</dbReference>
<feature type="domain" description="DNA binding protein Tfx C-terminal" evidence="2">
    <location>
        <begin position="54"/>
        <end position="136"/>
    </location>
</feature>
<dbReference type="InterPro" id="IPR004645">
    <property type="entry name" value="Tfx_DNA-bd_arc"/>
</dbReference>
<evidence type="ECO:0000313" key="6">
    <source>
        <dbReference type="Proteomes" id="UP000324021"/>
    </source>
</evidence>
<evidence type="ECO:0008006" key="7">
    <source>
        <dbReference type="Google" id="ProtNLM"/>
    </source>
</evidence>
<reference evidence="5 6" key="2">
    <citation type="submission" date="2016-10" db="EMBL/GenBank/DDBJ databases">
        <authorList>
            <person name="Varghese N."/>
            <person name="Submissions S."/>
        </authorList>
    </citation>
    <scope>NUCLEOTIDE SEQUENCE [LARGE SCALE GENOMIC DNA]</scope>
    <source>
        <strain evidence="3 6">CDM_1</strain>
        <strain evidence="5">CDM_6</strain>
    </source>
</reference>
<organism evidence="3 6">
    <name type="scientific">Natrinema hispanicum</name>
    <dbReference type="NCBI Taxonomy" id="392421"/>
    <lineage>
        <taxon>Archaea</taxon>
        <taxon>Methanobacteriati</taxon>
        <taxon>Methanobacteriota</taxon>
        <taxon>Stenosarchaea group</taxon>
        <taxon>Halobacteria</taxon>
        <taxon>Halobacteriales</taxon>
        <taxon>Natrialbaceae</taxon>
        <taxon>Natrinema</taxon>
    </lineage>
</organism>
<dbReference type="GO" id="GO:0006352">
    <property type="term" value="P:DNA-templated transcription initiation"/>
    <property type="evidence" value="ECO:0007669"/>
    <property type="project" value="InterPro"/>
</dbReference>
<dbReference type="EMBL" id="FOIC01000017">
    <property type="protein sequence ID" value="SET92302.1"/>
    <property type="molecule type" value="Genomic_DNA"/>
</dbReference>
<dbReference type="InterPro" id="IPR001387">
    <property type="entry name" value="Cro/C1-type_HTH"/>
</dbReference>
<accession>A0A1G6WNF5</accession>
<dbReference type="GO" id="GO:0003677">
    <property type="term" value="F:DNA binding"/>
    <property type="evidence" value="ECO:0007669"/>
    <property type="project" value="InterPro"/>
</dbReference>
<dbReference type="GO" id="GO:0003700">
    <property type="term" value="F:DNA-binding transcription factor activity"/>
    <property type="evidence" value="ECO:0007669"/>
    <property type="project" value="InterPro"/>
</dbReference>
<protein>
    <recommendedName>
        <fullName evidence="7">Tfx family DNA-binding protein</fullName>
    </recommendedName>
</protein>
<dbReference type="OrthoDB" id="17771at2157"/>
<dbReference type="InterPro" id="IPR036657">
    <property type="entry name" value="Tfx_DNA-bd_sf_arc"/>
</dbReference>
<keyword evidence="5" id="KW-1185">Reference proteome</keyword>
<evidence type="ECO:0000313" key="4">
    <source>
        <dbReference type="EMBL" id="SET92302.1"/>
    </source>
</evidence>
<dbReference type="RefSeq" id="WP_092934243.1">
    <property type="nucleotide sequence ID" value="NZ_FMZP01000038.1"/>
</dbReference>
<dbReference type="STRING" id="392421.SAMN04488694_11720"/>
<dbReference type="SUPFAM" id="SSF89915">
    <property type="entry name" value="DNA-binding protein Tfx"/>
    <property type="match status" value="1"/>
</dbReference>
<feature type="domain" description="RNA polymerase sigma-70 region 4" evidence="1">
    <location>
        <begin position="9"/>
        <end position="52"/>
    </location>
</feature>
<sequence length="152" mass="16655">MAATTGTILTDRQVEVLRLRERGHTQQEVADKLGTTASNVSAIERAAEANVKKARRTLELAQTLRAPVQFTVPAGISFDELVTQVYARGDEAGIKIKYCRPELYTHLYGTLEAVTDANQLTDTVTLGLTKDGEVKVYTDDGDSGKQNDQLRT</sequence>
<reference evidence="4" key="1">
    <citation type="submission" date="2016-10" db="EMBL/GenBank/DDBJ databases">
        <authorList>
            <person name="de Groot N.N."/>
        </authorList>
    </citation>
    <scope>NUCLEOTIDE SEQUENCE [LARGE SCALE GENOMIC DNA]</scope>
    <source>
        <strain evidence="4">CDM_6</strain>
    </source>
</reference>
<dbReference type="InterPro" id="IPR007630">
    <property type="entry name" value="RNA_pol_sigma70_r4"/>
</dbReference>
<dbReference type="NCBIfam" id="TIGR00721">
    <property type="entry name" value="tfx"/>
    <property type="match status" value="1"/>
</dbReference>
<evidence type="ECO:0000259" key="1">
    <source>
        <dbReference type="Pfam" id="PF04545"/>
    </source>
</evidence>
<dbReference type="AlphaFoldDB" id="A0A1G6WNF5"/>
<evidence type="ECO:0000313" key="5">
    <source>
        <dbReference type="Proteomes" id="UP000199320"/>
    </source>
</evidence>
<dbReference type="Pfam" id="PF14601">
    <property type="entry name" value="TFX_C"/>
    <property type="match status" value="1"/>
</dbReference>
<name>A0A1G6WNF5_9EURY</name>
<evidence type="ECO:0000259" key="2">
    <source>
        <dbReference type="Pfam" id="PF14601"/>
    </source>
</evidence>
<gene>
    <name evidence="4" type="ORF">SAMN04488694_11720</name>
    <name evidence="3" type="ORF">SAMN05192552_103815</name>
</gene>
<dbReference type="InterPro" id="IPR029291">
    <property type="entry name" value="Tfx_C"/>
</dbReference>
<dbReference type="Proteomes" id="UP000199320">
    <property type="component" value="Unassembled WGS sequence"/>
</dbReference>
<dbReference type="Gene3D" id="3.30.1190.10">
    <property type="entry name" value="DNA-binding protein Tfx superfamily, archaea"/>
    <property type="match status" value="1"/>
</dbReference>
<proteinExistence type="predicted"/>
<dbReference type="Proteomes" id="UP000324021">
    <property type="component" value="Unassembled WGS sequence"/>
</dbReference>